<dbReference type="AlphaFoldDB" id="A0A6L5Z4K2"/>
<reference evidence="7 8" key="1">
    <citation type="submission" date="2019-10" db="EMBL/GenBank/DDBJ databases">
        <title>Cognatihalovulum marinum gen. nov. sp. nov., a new member of the family Rhodobacteraceae isolated from deep seawater of the Northwest Indian Ocean.</title>
        <authorList>
            <person name="Ruan C."/>
            <person name="Wang J."/>
            <person name="Zheng X."/>
            <person name="Song L."/>
            <person name="Zhu Y."/>
            <person name="Huang Y."/>
            <person name="Lu Z."/>
            <person name="Du W."/>
            <person name="Huang L."/>
            <person name="Dai X."/>
        </authorList>
    </citation>
    <scope>NUCLEOTIDE SEQUENCE [LARGE SCALE GENOMIC DNA]</scope>
    <source>
        <strain evidence="7 8">2CG4</strain>
    </source>
</reference>
<keyword evidence="8" id="KW-1185">Reference proteome</keyword>
<dbReference type="InterPro" id="IPR003752">
    <property type="entry name" value="DiS_bond_form_DsbB/BdbC"/>
</dbReference>
<feature type="transmembrane region" description="Helical" evidence="6">
    <location>
        <begin position="61"/>
        <end position="80"/>
    </location>
</feature>
<feature type="transmembrane region" description="Helical" evidence="6">
    <location>
        <begin position="131"/>
        <end position="149"/>
    </location>
</feature>
<dbReference type="InterPro" id="IPR024199">
    <property type="entry name" value="Uncharacterised_DsbB"/>
</dbReference>
<dbReference type="SUPFAM" id="SSF158442">
    <property type="entry name" value="DsbB-like"/>
    <property type="match status" value="1"/>
</dbReference>
<gene>
    <name evidence="7" type="ORF">GE300_16885</name>
</gene>
<name>A0A6L5Z4K2_9RHOB</name>
<dbReference type="PANTHER" id="PTHR36570:SF3">
    <property type="entry name" value="DISULFIDE BOND FORMATION PROTEIN B"/>
    <property type="match status" value="1"/>
</dbReference>
<evidence type="ECO:0000256" key="1">
    <source>
        <dbReference type="ARBA" id="ARBA00004651"/>
    </source>
</evidence>
<dbReference type="GO" id="GO:0006457">
    <property type="term" value="P:protein folding"/>
    <property type="evidence" value="ECO:0007669"/>
    <property type="project" value="InterPro"/>
</dbReference>
<dbReference type="InterPro" id="IPR023380">
    <property type="entry name" value="DsbB-like_sf"/>
</dbReference>
<sequence length="159" mass="16437">MSRRFLTTLAGLGSAGLLLAALGFQYLGALAPCPLCITQRWPHLAAVLIAVVAFIVPARVLALAGAAAAAVTSGVGAYHFGVERRWWEGPDTCVAGEIGGKSPAELLDQILAAPVVRCDEIAWEFLGVSMAGWNALASAGLVLIWLAAATRRTGVRAAS</sequence>
<dbReference type="Gene3D" id="1.20.1550.10">
    <property type="entry name" value="DsbB-like"/>
    <property type="match status" value="1"/>
</dbReference>
<dbReference type="GO" id="GO:0015035">
    <property type="term" value="F:protein-disulfide reductase activity"/>
    <property type="evidence" value="ECO:0007669"/>
    <property type="project" value="InterPro"/>
</dbReference>
<keyword evidence="4 6" id="KW-1133">Transmembrane helix</keyword>
<organism evidence="7 8">
    <name type="scientific">Halovulum marinum</name>
    <dbReference type="NCBI Taxonomy" id="2662447"/>
    <lineage>
        <taxon>Bacteria</taxon>
        <taxon>Pseudomonadati</taxon>
        <taxon>Pseudomonadota</taxon>
        <taxon>Alphaproteobacteria</taxon>
        <taxon>Rhodobacterales</taxon>
        <taxon>Paracoccaceae</taxon>
        <taxon>Halovulum</taxon>
    </lineage>
</organism>
<evidence type="ECO:0000256" key="3">
    <source>
        <dbReference type="ARBA" id="ARBA00022692"/>
    </source>
</evidence>
<keyword evidence="2" id="KW-1003">Cell membrane</keyword>
<dbReference type="EMBL" id="WIND01000017">
    <property type="protein sequence ID" value="MSU91259.1"/>
    <property type="molecule type" value="Genomic_DNA"/>
</dbReference>
<accession>A0A6L5Z4K2</accession>
<evidence type="ECO:0000313" key="7">
    <source>
        <dbReference type="EMBL" id="MSU91259.1"/>
    </source>
</evidence>
<proteinExistence type="predicted"/>
<keyword evidence="5 6" id="KW-0472">Membrane</keyword>
<dbReference type="PANTHER" id="PTHR36570">
    <property type="entry name" value="DISULFIDE BOND FORMATION PROTEIN B"/>
    <property type="match status" value="1"/>
</dbReference>
<dbReference type="RefSeq" id="WP_154448233.1">
    <property type="nucleotide sequence ID" value="NZ_WIND01000017.1"/>
</dbReference>
<dbReference type="PIRSF" id="PIRSF033913">
    <property type="entry name" value="S-S_format_DsbB"/>
    <property type="match status" value="1"/>
</dbReference>
<dbReference type="Proteomes" id="UP000474957">
    <property type="component" value="Unassembled WGS sequence"/>
</dbReference>
<evidence type="ECO:0000256" key="6">
    <source>
        <dbReference type="SAM" id="Phobius"/>
    </source>
</evidence>
<evidence type="ECO:0000256" key="4">
    <source>
        <dbReference type="ARBA" id="ARBA00022989"/>
    </source>
</evidence>
<evidence type="ECO:0000313" key="8">
    <source>
        <dbReference type="Proteomes" id="UP000474957"/>
    </source>
</evidence>
<evidence type="ECO:0000256" key="2">
    <source>
        <dbReference type="ARBA" id="ARBA00022475"/>
    </source>
</evidence>
<evidence type="ECO:0000256" key="5">
    <source>
        <dbReference type="ARBA" id="ARBA00023136"/>
    </source>
</evidence>
<feature type="transmembrane region" description="Helical" evidence="6">
    <location>
        <begin position="39"/>
        <end position="56"/>
    </location>
</feature>
<dbReference type="InterPro" id="IPR050183">
    <property type="entry name" value="DsbB"/>
</dbReference>
<protein>
    <submittedName>
        <fullName evidence="7">Disulfide bond formation protein B</fullName>
    </submittedName>
</protein>
<dbReference type="Pfam" id="PF02600">
    <property type="entry name" value="DsbB"/>
    <property type="match status" value="1"/>
</dbReference>
<comment type="subcellular location">
    <subcellularLocation>
        <location evidence="1">Cell membrane</location>
        <topology evidence="1">Multi-pass membrane protein</topology>
    </subcellularLocation>
</comment>
<keyword evidence="3 6" id="KW-0812">Transmembrane</keyword>
<comment type="caution">
    <text evidence="7">The sequence shown here is derived from an EMBL/GenBank/DDBJ whole genome shotgun (WGS) entry which is preliminary data.</text>
</comment>
<dbReference type="GO" id="GO:0005886">
    <property type="term" value="C:plasma membrane"/>
    <property type="evidence" value="ECO:0007669"/>
    <property type="project" value="UniProtKB-SubCell"/>
</dbReference>